<evidence type="ECO:0000256" key="1">
    <source>
        <dbReference type="SAM" id="Coils"/>
    </source>
</evidence>
<feature type="region of interest" description="Disordered" evidence="2">
    <location>
        <begin position="543"/>
        <end position="562"/>
    </location>
</feature>
<dbReference type="EMBL" id="CAMPGE010027035">
    <property type="protein sequence ID" value="CAI2384697.1"/>
    <property type="molecule type" value="Genomic_DNA"/>
</dbReference>
<keyword evidence="1" id="KW-0175">Coiled coil</keyword>
<feature type="compositionally biased region" description="Basic and acidic residues" evidence="2">
    <location>
        <begin position="640"/>
        <end position="656"/>
    </location>
</feature>
<feature type="region of interest" description="Disordered" evidence="2">
    <location>
        <begin position="632"/>
        <end position="703"/>
    </location>
</feature>
<reference evidence="3" key="1">
    <citation type="submission" date="2023-07" db="EMBL/GenBank/DDBJ databases">
        <authorList>
            <consortium name="AG Swart"/>
            <person name="Singh M."/>
            <person name="Singh A."/>
            <person name="Seah K."/>
            <person name="Emmerich C."/>
        </authorList>
    </citation>
    <scope>NUCLEOTIDE SEQUENCE</scope>
    <source>
        <strain evidence="3">DP1</strain>
    </source>
</reference>
<feature type="compositionally biased region" description="Basic residues" evidence="2">
    <location>
        <begin position="112"/>
        <end position="122"/>
    </location>
</feature>
<feature type="compositionally biased region" description="Polar residues" evidence="2">
    <location>
        <begin position="763"/>
        <end position="778"/>
    </location>
</feature>
<protein>
    <submittedName>
        <fullName evidence="3">Uncharacterized protein</fullName>
    </submittedName>
</protein>
<name>A0AAD2D8D3_EUPCR</name>
<gene>
    <name evidence="3" type="ORF">ECRASSUSDP1_LOCUS26231</name>
</gene>
<organism evidence="3 4">
    <name type="scientific">Euplotes crassus</name>
    <dbReference type="NCBI Taxonomy" id="5936"/>
    <lineage>
        <taxon>Eukaryota</taxon>
        <taxon>Sar</taxon>
        <taxon>Alveolata</taxon>
        <taxon>Ciliophora</taxon>
        <taxon>Intramacronucleata</taxon>
        <taxon>Spirotrichea</taxon>
        <taxon>Hypotrichia</taxon>
        <taxon>Euplotida</taxon>
        <taxon>Euplotidae</taxon>
        <taxon>Moneuplotes</taxon>
    </lineage>
</organism>
<feature type="region of interest" description="Disordered" evidence="2">
    <location>
        <begin position="102"/>
        <end position="130"/>
    </location>
</feature>
<evidence type="ECO:0000313" key="4">
    <source>
        <dbReference type="Proteomes" id="UP001295684"/>
    </source>
</evidence>
<feature type="region of interest" description="Disordered" evidence="2">
    <location>
        <begin position="757"/>
        <end position="782"/>
    </location>
</feature>
<accession>A0AAD2D8D3</accession>
<feature type="coiled-coil region" evidence="1">
    <location>
        <begin position="251"/>
        <end position="285"/>
    </location>
</feature>
<proteinExistence type="predicted"/>
<evidence type="ECO:0000313" key="3">
    <source>
        <dbReference type="EMBL" id="CAI2384697.1"/>
    </source>
</evidence>
<dbReference type="Proteomes" id="UP001295684">
    <property type="component" value="Unassembled WGS sequence"/>
</dbReference>
<dbReference type="AlphaFoldDB" id="A0AAD2D8D3"/>
<evidence type="ECO:0000256" key="2">
    <source>
        <dbReference type="SAM" id="MobiDB-lite"/>
    </source>
</evidence>
<keyword evidence="4" id="KW-1185">Reference proteome</keyword>
<comment type="caution">
    <text evidence="3">The sequence shown here is derived from an EMBL/GenBank/DDBJ whole genome shotgun (WGS) entry which is preliminary data.</text>
</comment>
<sequence length="822" mass="94263">MIQDVIIDTKVKGYMLDQKISKTLPGSCANSCIETCLELSKYQISAYDFESQPVDKEDEEPSEPIGSTLDLWSKETVDVVKGPVVIKKTIVTKKDSLKSNLKPFSDGSSRSLKSKSSKRLKRKENTIPDSSIYKQHPLKTNIDEEIEDDDNKWRKYLIKKAKIEDNFRRAMENDHPQIRRGAKHKTKILTNLAIDSKGRVMKKKKVDVEKLPVEDTEHALIKVHHAKRLRTSHIDREEYLKRLNDPNRKNLIKINESMETAEREFAEVQNKLHKEKIRMEKAKQNGKDYRNINELDSSGDEVKEDLYNVEDIYSRDLMSQQQRRFGSPVFAVRNNSMMYELPTNNLEQVKPGVELKECENPLKGDKYEQNPYHEIEVDVTETDDQYDCDYENLESSNNLEISPIEEDSEEREDEIESKELETIESETLEGKTACKRNTNIFKAKVGGKMKALLKNPAKFQSRLSIRVPNFEKVFDASDLLETKEPMTARNKAKLMRSETLIQEEPNESSKAQTPYFKKDAMSVVGNKRPNSITQSKFVKRSSTTNFKNGTRPIQVPKNQGKVPQTKRLSKIKMKNEKKKPVKQSSKFTPEVAQILEMMDQKQKVPKKRIVTRYQLSRGQYLKRLEEENNSKAKNFPFSKDLSEKSEVEKPEPRPDSTVEGVSEPENPGLPKVQSESQLPLGPFSPPKSQRSRKPFSRNTKSSLNMTKTALNLLLDTFKSPSNLLQSNVKASNMQSYLFNTQNFEDKSRIVNNTDALLPHAENSPDNTQPHLATPQSPGSPLAYGNLSVTSYIPQNPNSSRRVLPKIKTWRQVIDNTSVFITK</sequence>